<dbReference type="InterPro" id="IPR038883">
    <property type="entry name" value="AN11006-like"/>
</dbReference>
<protein>
    <recommendedName>
        <fullName evidence="3">F-box domain-containing protein</fullName>
    </recommendedName>
</protein>
<gene>
    <name evidence="1" type="ORF">P154DRAFT_524797</name>
</gene>
<dbReference type="PANTHER" id="PTHR42085:SF1">
    <property type="entry name" value="F-BOX DOMAIN-CONTAINING PROTEIN"/>
    <property type="match status" value="1"/>
</dbReference>
<dbReference type="OrthoDB" id="5413827at2759"/>
<keyword evidence="2" id="KW-1185">Reference proteome</keyword>
<accession>A0A6A5WIG7</accession>
<proteinExistence type="predicted"/>
<dbReference type="Proteomes" id="UP000799779">
    <property type="component" value="Unassembled WGS sequence"/>
</dbReference>
<evidence type="ECO:0000313" key="1">
    <source>
        <dbReference type="EMBL" id="KAF1997466.1"/>
    </source>
</evidence>
<dbReference type="AlphaFoldDB" id="A0A6A5WIG7"/>
<organism evidence="1 2">
    <name type="scientific">Amniculicola lignicola CBS 123094</name>
    <dbReference type="NCBI Taxonomy" id="1392246"/>
    <lineage>
        <taxon>Eukaryota</taxon>
        <taxon>Fungi</taxon>
        <taxon>Dikarya</taxon>
        <taxon>Ascomycota</taxon>
        <taxon>Pezizomycotina</taxon>
        <taxon>Dothideomycetes</taxon>
        <taxon>Pleosporomycetidae</taxon>
        <taxon>Pleosporales</taxon>
        <taxon>Amniculicolaceae</taxon>
        <taxon>Amniculicola</taxon>
    </lineage>
</organism>
<dbReference type="PANTHER" id="PTHR42085">
    <property type="entry name" value="F-BOX DOMAIN-CONTAINING PROTEIN"/>
    <property type="match status" value="1"/>
</dbReference>
<reference evidence="1" key="1">
    <citation type="journal article" date="2020" name="Stud. Mycol.">
        <title>101 Dothideomycetes genomes: a test case for predicting lifestyles and emergence of pathogens.</title>
        <authorList>
            <person name="Haridas S."/>
            <person name="Albert R."/>
            <person name="Binder M."/>
            <person name="Bloem J."/>
            <person name="Labutti K."/>
            <person name="Salamov A."/>
            <person name="Andreopoulos B."/>
            <person name="Baker S."/>
            <person name="Barry K."/>
            <person name="Bills G."/>
            <person name="Bluhm B."/>
            <person name="Cannon C."/>
            <person name="Castanera R."/>
            <person name="Culley D."/>
            <person name="Daum C."/>
            <person name="Ezra D."/>
            <person name="Gonzalez J."/>
            <person name="Henrissat B."/>
            <person name="Kuo A."/>
            <person name="Liang C."/>
            <person name="Lipzen A."/>
            <person name="Lutzoni F."/>
            <person name="Magnuson J."/>
            <person name="Mondo S."/>
            <person name="Nolan M."/>
            <person name="Ohm R."/>
            <person name="Pangilinan J."/>
            <person name="Park H.-J."/>
            <person name="Ramirez L."/>
            <person name="Alfaro M."/>
            <person name="Sun H."/>
            <person name="Tritt A."/>
            <person name="Yoshinaga Y."/>
            <person name="Zwiers L.-H."/>
            <person name="Turgeon B."/>
            <person name="Goodwin S."/>
            <person name="Spatafora J."/>
            <person name="Crous P."/>
            <person name="Grigoriev I."/>
        </authorList>
    </citation>
    <scope>NUCLEOTIDE SEQUENCE</scope>
    <source>
        <strain evidence="1">CBS 123094</strain>
    </source>
</reference>
<name>A0A6A5WIG7_9PLEO</name>
<evidence type="ECO:0000313" key="2">
    <source>
        <dbReference type="Proteomes" id="UP000799779"/>
    </source>
</evidence>
<evidence type="ECO:0008006" key="3">
    <source>
        <dbReference type="Google" id="ProtNLM"/>
    </source>
</evidence>
<sequence>MELQASPKACISQPLKIRRFMDGLFNVSPIGEYLKLAQANSAQSPLLRLPAELRNKIFEYALTYETQEVSHNGCLRTKARHCLSLHRVCGQTYNETALMFMKNTLFSFCFGSHLRLWALSRPKAQREAVTELMLRCSLYWIGQFGQFRKKLCLGLGLLPNIKKVHLIVRYPSHISDIIKNEKSSDIVGPLCEDIKGAGLYVELFIVWEKF</sequence>
<dbReference type="EMBL" id="ML977613">
    <property type="protein sequence ID" value="KAF1997466.1"/>
    <property type="molecule type" value="Genomic_DNA"/>
</dbReference>